<evidence type="ECO:0000256" key="1">
    <source>
        <dbReference type="SAM" id="Phobius"/>
    </source>
</evidence>
<keyword evidence="1" id="KW-0472">Membrane</keyword>
<dbReference type="EMBL" id="GBRH01216061">
    <property type="protein sequence ID" value="JAD81834.1"/>
    <property type="molecule type" value="Transcribed_RNA"/>
</dbReference>
<protein>
    <submittedName>
        <fullName evidence="2">Uncharacterized protein</fullName>
    </submittedName>
</protein>
<keyword evidence="1" id="KW-1133">Transmembrane helix</keyword>
<keyword evidence="1" id="KW-0812">Transmembrane</keyword>
<reference evidence="2" key="1">
    <citation type="submission" date="2014-09" db="EMBL/GenBank/DDBJ databases">
        <authorList>
            <person name="Magalhaes I.L.F."/>
            <person name="Oliveira U."/>
            <person name="Santos F.R."/>
            <person name="Vidigal T.H.D.A."/>
            <person name="Brescovit A.D."/>
            <person name="Santos A.J."/>
        </authorList>
    </citation>
    <scope>NUCLEOTIDE SEQUENCE</scope>
    <source>
        <tissue evidence="2">Shoot tissue taken approximately 20 cm above the soil surface</tissue>
    </source>
</reference>
<sequence>MAGGEVGLAAWSGWWIGSAAAAGSFSLRR</sequence>
<evidence type="ECO:0000313" key="2">
    <source>
        <dbReference type="EMBL" id="JAD81834.1"/>
    </source>
</evidence>
<proteinExistence type="predicted"/>
<dbReference type="AlphaFoldDB" id="A0A0A9CZT1"/>
<name>A0A0A9CZT1_ARUDO</name>
<feature type="transmembrane region" description="Helical" evidence="1">
    <location>
        <begin position="6"/>
        <end position="27"/>
    </location>
</feature>
<organism evidence="2">
    <name type="scientific">Arundo donax</name>
    <name type="common">Giant reed</name>
    <name type="synonym">Donax arundinaceus</name>
    <dbReference type="NCBI Taxonomy" id="35708"/>
    <lineage>
        <taxon>Eukaryota</taxon>
        <taxon>Viridiplantae</taxon>
        <taxon>Streptophyta</taxon>
        <taxon>Embryophyta</taxon>
        <taxon>Tracheophyta</taxon>
        <taxon>Spermatophyta</taxon>
        <taxon>Magnoliopsida</taxon>
        <taxon>Liliopsida</taxon>
        <taxon>Poales</taxon>
        <taxon>Poaceae</taxon>
        <taxon>PACMAD clade</taxon>
        <taxon>Arundinoideae</taxon>
        <taxon>Arundineae</taxon>
        <taxon>Arundo</taxon>
    </lineage>
</organism>
<reference evidence="2" key="2">
    <citation type="journal article" date="2015" name="Data Brief">
        <title>Shoot transcriptome of the giant reed, Arundo donax.</title>
        <authorList>
            <person name="Barrero R.A."/>
            <person name="Guerrero F.D."/>
            <person name="Moolhuijzen P."/>
            <person name="Goolsby J.A."/>
            <person name="Tidwell J."/>
            <person name="Bellgard S.E."/>
            <person name="Bellgard M.I."/>
        </authorList>
    </citation>
    <scope>NUCLEOTIDE SEQUENCE</scope>
    <source>
        <tissue evidence="2">Shoot tissue taken approximately 20 cm above the soil surface</tissue>
    </source>
</reference>
<accession>A0A0A9CZT1</accession>